<dbReference type="AlphaFoldDB" id="A0A7J8S2V1"/>
<dbReference type="EMBL" id="JABFAC010000008">
    <property type="protein sequence ID" value="MBA0620183.1"/>
    <property type="molecule type" value="Genomic_DNA"/>
</dbReference>
<protein>
    <recommendedName>
        <fullName evidence="3">RNase H type-1 domain-containing protein</fullName>
    </recommendedName>
</protein>
<evidence type="ECO:0008006" key="3">
    <source>
        <dbReference type="Google" id="ProtNLM"/>
    </source>
</evidence>
<reference evidence="1 2" key="1">
    <citation type="journal article" date="2019" name="Genome Biol. Evol.">
        <title>Insights into the evolution of the New World diploid cottons (Gossypium, subgenus Houzingenia) based on genome sequencing.</title>
        <authorList>
            <person name="Grover C.E."/>
            <person name="Arick M.A. 2nd"/>
            <person name="Thrash A."/>
            <person name="Conover J.L."/>
            <person name="Sanders W.S."/>
            <person name="Peterson D.G."/>
            <person name="Frelichowski J.E."/>
            <person name="Scheffler J.A."/>
            <person name="Scheffler B.E."/>
            <person name="Wendel J.F."/>
        </authorList>
    </citation>
    <scope>NUCLEOTIDE SEQUENCE [LARGE SCALE GENOMIC DNA]</scope>
    <source>
        <strain evidence="1">27</strain>
        <tissue evidence="1">Leaf</tissue>
    </source>
</reference>
<evidence type="ECO:0000313" key="2">
    <source>
        <dbReference type="Proteomes" id="UP000593561"/>
    </source>
</evidence>
<keyword evidence="2" id="KW-1185">Reference proteome</keyword>
<evidence type="ECO:0000313" key="1">
    <source>
        <dbReference type="EMBL" id="MBA0620183.1"/>
    </source>
</evidence>
<organism evidence="1 2">
    <name type="scientific">Gossypium davidsonii</name>
    <name type="common">Davidson's cotton</name>
    <name type="synonym">Gossypium klotzschianum subsp. davidsonii</name>
    <dbReference type="NCBI Taxonomy" id="34287"/>
    <lineage>
        <taxon>Eukaryota</taxon>
        <taxon>Viridiplantae</taxon>
        <taxon>Streptophyta</taxon>
        <taxon>Embryophyta</taxon>
        <taxon>Tracheophyta</taxon>
        <taxon>Spermatophyta</taxon>
        <taxon>Magnoliopsida</taxon>
        <taxon>eudicotyledons</taxon>
        <taxon>Gunneridae</taxon>
        <taxon>Pentapetalae</taxon>
        <taxon>rosids</taxon>
        <taxon>malvids</taxon>
        <taxon>Malvales</taxon>
        <taxon>Malvaceae</taxon>
        <taxon>Malvoideae</taxon>
        <taxon>Gossypium</taxon>
    </lineage>
</organism>
<accession>A0A7J8S2V1</accession>
<name>A0A7J8S2V1_GOSDV</name>
<dbReference type="Proteomes" id="UP000593561">
    <property type="component" value="Unassembled WGS sequence"/>
</dbReference>
<gene>
    <name evidence="1" type="ORF">Godav_005946</name>
</gene>
<comment type="caution">
    <text evidence="1">The sequence shown here is derived from an EMBL/GenBank/DDBJ whole genome shotgun (WGS) entry which is preliminary data.</text>
</comment>
<proteinExistence type="predicted"/>
<sequence>MDESVSLLVSMVQEQGRADDKNLVRKIKELLMRRCEVKVHYTPRLANMVADFIANVSKEGSLGLFVYDELLGMVTTTYC</sequence>